<keyword evidence="2" id="KW-1185">Reference proteome</keyword>
<sequence>MSMALNHRLVLEAPQDVPDGAGGHTRTWAALGTLWGRVDPRSGRLGPGDVGAISVSGFTVWVRGAPVGHSNRPSAGQRFVMQGRVLSIEAVTEEEPSALYLRCICTEEVSP</sequence>
<evidence type="ECO:0000313" key="2">
    <source>
        <dbReference type="Proteomes" id="UP000675940"/>
    </source>
</evidence>
<organism evidence="1 2">
    <name type="scientific">Sagittula salina</name>
    <dbReference type="NCBI Taxonomy" id="2820268"/>
    <lineage>
        <taxon>Bacteria</taxon>
        <taxon>Pseudomonadati</taxon>
        <taxon>Pseudomonadota</taxon>
        <taxon>Alphaproteobacteria</taxon>
        <taxon>Rhodobacterales</taxon>
        <taxon>Roseobacteraceae</taxon>
        <taxon>Sagittula</taxon>
    </lineage>
</organism>
<dbReference type="Gene3D" id="2.40.10.270">
    <property type="entry name" value="Bacteriophage SPP1 head-tail adaptor protein"/>
    <property type="match status" value="1"/>
</dbReference>
<accession>A0A940RZC8</accession>
<comment type="caution">
    <text evidence="1">The sequence shown here is derived from an EMBL/GenBank/DDBJ whole genome shotgun (WGS) entry which is preliminary data.</text>
</comment>
<dbReference type="InterPro" id="IPR038666">
    <property type="entry name" value="SSP1_head-tail_sf"/>
</dbReference>
<dbReference type="EMBL" id="JAGISH010000001">
    <property type="protein sequence ID" value="MBP0480996.1"/>
    <property type="molecule type" value="Genomic_DNA"/>
</dbReference>
<dbReference type="Proteomes" id="UP000675940">
    <property type="component" value="Unassembled WGS sequence"/>
</dbReference>
<name>A0A940RZC8_9RHOB</name>
<reference evidence="1" key="1">
    <citation type="submission" date="2021-03" db="EMBL/GenBank/DDBJ databases">
        <title>Sagittula salina sp. nov. strain M10.9X isolated from the marine waste.</title>
        <authorList>
            <person name="Satari L."/>
            <person name="Molina-Menor E."/>
            <person name="Vidal-Verdu A."/>
            <person name="Pascual J."/>
            <person name="Pereto J."/>
            <person name="Porcar M."/>
        </authorList>
    </citation>
    <scope>NUCLEOTIDE SEQUENCE</scope>
    <source>
        <strain evidence="1">M10.9X</strain>
    </source>
</reference>
<dbReference type="Pfam" id="PF05521">
    <property type="entry name" value="Phage_HCP"/>
    <property type="match status" value="1"/>
</dbReference>
<dbReference type="RefSeq" id="WP_209358414.1">
    <property type="nucleotide sequence ID" value="NZ_JAGISH010000001.1"/>
</dbReference>
<gene>
    <name evidence="1" type="ORF">J5474_00620</name>
</gene>
<dbReference type="InterPro" id="IPR008767">
    <property type="entry name" value="Phage_SPP1_head-tail_adaptor"/>
</dbReference>
<evidence type="ECO:0000313" key="1">
    <source>
        <dbReference type="EMBL" id="MBP0480996.1"/>
    </source>
</evidence>
<proteinExistence type="predicted"/>
<dbReference type="AlphaFoldDB" id="A0A940RZC8"/>
<protein>
    <submittedName>
        <fullName evidence="1">Head-tail adaptor protein</fullName>
    </submittedName>
</protein>